<feature type="region of interest" description="Disordered" evidence="9">
    <location>
        <begin position="1"/>
        <end position="34"/>
    </location>
</feature>
<feature type="compositionally biased region" description="Basic and acidic residues" evidence="9">
    <location>
        <begin position="1"/>
        <end position="14"/>
    </location>
</feature>
<comment type="subcellular location">
    <subcellularLocation>
        <location evidence="1">Cytoplasm</location>
    </subcellularLocation>
</comment>
<evidence type="ECO:0000256" key="5">
    <source>
        <dbReference type="ARBA" id="ARBA00022618"/>
    </source>
</evidence>
<reference evidence="10 11" key="1">
    <citation type="submission" date="2024-09" db="EMBL/GenBank/DDBJ databases">
        <authorList>
            <person name="Sun Q."/>
            <person name="Mori K."/>
        </authorList>
    </citation>
    <scope>NUCLEOTIDE SEQUENCE [LARGE SCALE GENOMIC DNA]</scope>
    <source>
        <strain evidence="10 11">CCM 3426</strain>
    </source>
</reference>
<evidence type="ECO:0000256" key="1">
    <source>
        <dbReference type="ARBA" id="ARBA00004496"/>
    </source>
</evidence>
<keyword evidence="7" id="KW-0131">Cell cycle</keyword>
<evidence type="ECO:0000256" key="4">
    <source>
        <dbReference type="ARBA" id="ARBA00022490"/>
    </source>
</evidence>
<comment type="caution">
    <text evidence="10">The sequence shown here is derived from an EMBL/GenBank/DDBJ whole genome shotgun (WGS) entry which is preliminary data.</text>
</comment>
<gene>
    <name evidence="10" type="ORF">ACFFV7_50075</name>
</gene>
<evidence type="ECO:0000256" key="8">
    <source>
        <dbReference type="ARBA" id="ARBA00031737"/>
    </source>
</evidence>
<dbReference type="NCBIfam" id="TIGR03544">
    <property type="entry name" value="DivI1A_domain"/>
    <property type="match status" value="1"/>
</dbReference>
<dbReference type="Gene3D" id="6.10.250.660">
    <property type="match status" value="1"/>
</dbReference>
<name>A0ABV5IZP4_9ACTN</name>
<evidence type="ECO:0000256" key="3">
    <source>
        <dbReference type="ARBA" id="ARBA00018787"/>
    </source>
</evidence>
<evidence type="ECO:0000313" key="10">
    <source>
        <dbReference type="EMBL" id="MFB9209410.1"/>
    </source>
</evidence>
<feature type="region of interest" description="Disordered" evidence="9">
    <location>
        <begin position="194"/>
        <end position="228"/>
    </location>
</feature>
<dbReference type="PANTHER" id="PTHR35794:SF2">
    <property type="entry name" value="CELL DIVISION PROTEIN DIVIVA"/>
    <property type="match status" value="1"/>
</dbReference>
<feature type="compositionally biased region" description="Basic and acidic residues" evidence="9">
    <location>
        <begin position="194"/>
        <end position="204"/>
    </location>
</feature>
<dbReference type="InterPro" id="IPR007793">
    <property type="entry name" value="DivIVA_fam"/>
</dbReference>
<proteinExistence type="inferred from homology"/>
<dbReference type="EMBL" id="JBHMEI010000104">
    <property type="protein sequence ID" value="MFB9209410.1"/>
    <property type="molecule type" value="Genomic_DNA"/>
</dbReference>
<protein>
    <recommendedName>
        <fullName evidence="3">Cell wall synthesis protein Wag31</fullName>
    </recommendedName>
    <alternativeName>
        <fullName evidence="8">Antigen 84</fullName>
    </alternativeName>
</protein>
<dbReference type="Pfam" id="PF05103">
    <property type="entry name" value="DivIVA"/>
    <property type="match status" value="1"/>
</dbReference>
<comment type="similarity">
    <text evidence="2">Belongs to the DivIVA family.</text>
</comment>
<dbReference type="RefSeq" id="WP_189648308.1">
    <property type="nucleotide sequence ID" value="NZ_BMRC01000006.1"/>
</dbReference>
<dbReference type="Proteomes" id="UP001589647">
    <property type="component" value="Unassembled WGS sequence"/>
</dbReference>
<evidence type="ECO:0000313" key="11">
    <source>
        <dbReference type="Proteomes" id="UP001589647"/>
    </source>
</evidence>
<sequence length="228" mass="24982">MHSEHEDHDDDHVHGPHSPHSHAAPDGVTSPPLPANLPGQLALLTATAVHHQVFTVVRLRSGYDLAEVDAFLARVETTLSLLWQDNAQLRERVRTTEVSTGTETLAAAHRATQETLEAAQHEARQILATAHRDAEHLRQEAESAAGALTQATRQALDEQLGHLERAITDQGRHLQHNLHTQLGHLRAALEQLTTHDHPPGHGAHEAASSPRPFSAQPHLPVRDTADRH</sequence>
<evidence type="ECO:0000256" key="2">
    <source>
        <dbReference type="ARBA" id="ARBA00009008"/>
    </source>
</evidence>
<evidence type="ECO:0000256" key="7">
    <source>
        <dbReference type="ARBA" id="ARBA00023306"/>
    </source>
</evidence>
<evidence type="ECO:0000256" key="6">
    <source>
        <dbReference type="ARBA" id="ARBA00023054"/>
    </source>
</evidence>
<dbReference type="InterPro" id="IPR019933">
    <property type="entry name" value="DivIVA_domain"/>
</dbReference>
<keyword evidence="4" id="KW-0963">Cytoplasm</keyword>
<dbReference type="PANTHER" id="PTHR35794">
    <property type="entry name" value="CELL DIVISION PROTEIN DIVIVA"/>
    <property type="match status" value="1"/>
</dbReference>
<keyword evidence="6" id="KW-0175">Coiled coil</keyword>
<accession>A0ABV5IZP4</accession>
<organism evidence="10 11">
    <name type="scientific">Nonomuraea spiralis</name>
    <dbReference type="NCBI Taxonomy" id="46182"/>
    <lineage>
        <taxon>Bacteria</taxon>
        <taxon>Bacillati</taxon>
        <taxon>Actinomycetota</taxon>
        <taxon>Actinomycetes</taxon>
        <taxon>Streptosporangiales</taxon>
        <taxon>Streptosporangiaceae</taxon>
        <taxon>Nonomuraea</taxon>
    </lineage>
</organism>
<keyword evidence="11" id="KW-1185">Reference proteome</keyword>
<evidence type="ECO:0000256" key="9">
    <source>
        <dbReference type="SAM" id="MobiDB-lite"/>
    </source>
</evidence>
<keyword evidence="5" id="KW-0132">Cell division</keyword>